<evidence type="ECO:0000313" key="6">
    <source>
        <dbReference type="EMBL" id="TNJ27500.1"/>
    </source>
</evidence>
<evidence type="ECO:0000256" key="1">
    <source>
        <dbReference type="ARBA" id="ARBA00022553"/>
    </source>
</evidence>
<organism evidence="6 7">
    <name type="scientific">Giardia muris</name>
    <dbReference type="NCBI Taxonomy" id="5742"/>
    <lineage>
        <taxon>Eukaryota</taxon>
        <taxon>Metamonada</taxon>
        <taxon>Diplomonadida</taxon>
        <taxon>Hexamitidae</taxon>
        <taxon>Giardiinae</taxon>
        <taxon>Giardia</taxon>
    </lineage>
</organism>
<reference evidence="6 7" key="1">
    <citation type="submission" date="2019-05" db="EMBL/GenBank/DDBJ databases">
        <title>The compact genome of Giardia muris reveals important steps in the evolution of intestinal protozoan parasites.</title>
        <authorList>
            <person name="Xu F."/>
            <person name="Jimenez-Gonzalez A."/>
            <person name="Einarsson E."/>
            <person name="Astvaldsson A."/>
            <person name="Peirasmaki D."/>
            <person name="Eckmann L."/>
            <person name="Andersson J.O."/>
            <person name="Svard S.G."/>
            <person name="Jerlstrom-Hultqvist J."/>
        </authorList>
    </citation>
    <scope>NUCLEOTIDE SEQUENCE [LARGE SCALE GENOMIC DNA]</scope>
    <source>
        <strain evidence="6 7">Roberts-Thomson</strain>
    </source>
</reference>
<feature type="compositionally biased region" description="Acidic residues" evidence="5">
    <location>
        <begin position="42"/>
        <end position="64"/>
    </location>
</feature>
<dbReference type="PROSITE" id="PS00678">
    <property type="entry name" value="WD_REPEATS_1"/>
    <property type="match status" value="1"/>
</dbReference>
<dbReference type="PANTHER" id="PTHR14091:SF0">
    <property type="entry name" value="PERIODIC TRYPTOPHAN PROTEIN 1 HOMOLOG"/>
    <property type="match status" value="1"/>
</dbReference>
<dbReference type="InterPro" id="IPR015943">
    <property type="entry name" value="WD40/YVTN_repeat-like_dom_sf"/>
</dbReference>
<dbReference type="SUPFAM" id="SSF50978">
    <property type="entry name" value="WD40 repeat-like"/>
    <property type="match status" value="1"/>
</dbReference>
<dbReference type="PROSITE" id="PS50294">
    <property type="entry name" value="WD_REPEATS_REGION"/>
    <property type="match status" value="1"/>
</dbReference>
<dbReference type="PANTHER" id="PTHR14091">
    <property type="entry name" value="PERIODIC TRYPTOPHAN PROTEIN 1"/>
    <property type="match status" value="1"/>
</dbReference>
<dbReference type="InterPro" id="IPR019775">
    <property type="entry name" value="WD40_repeat_CS"/>
</dbReference>
<keyword evidence="2 4" id="KW-0853">WD repeat</keyword>
<evidence type="ECO:0000256" key="5">
    <source>
        <dbReference type="SAM" id="MobiDB-lite"/>
    </source>
</evidence>
<dbReference type="OrthoDB" id="270624at2759"/>
<keyword evidence="7" id="KW-1185">Reference proteome</keyword>
<feature type="region of interest" description="Disordered" evidence="5">
    <location>
        <begin position="37"/>
        <end position="66"/>
    </location>
</feature>
<dbReference type="EMBL" id="VDLU01000003">
    <property type="protein sequence ID" value="TNJ27500.1"/>
    <property type="molecule type" value="Genomic_DNA"/>
</dbReference>
<dbReference type="VEuPathDB" id="GiardiaDB:GMRT_10803"/>
<evidence type="ECO:0000256" key="2">
    <source>
        <dbReference type="ARBA" id="ARBA00022574"/>
    </source>
</evidence>
<dbReference type="InterPro" id="IPR001680">
    <property type="entry name" value="WD40_rpt"/>
</dbReference>
<dbReference type="PROSITE" id="PS50082">
    <property type="entry name" value="WD_REPEATS_2"/>
    <property type="match status" value="1"/>
</dbReference>
<evidence type="ECO:0000256" key="4">
    <source>
        <dbReference type="PROSITE-ProRule" id="PRU00221"/>
    </source>
</evidence>
<sequence>MYASLSWVPRGHLRACPTIYHPSREDEQKAKRVLQEMREAMTEEQESDSDIDNMSDVLDSEEKDEPAPHFNDKYVVVREESDCDDEQLEDFKLINSDNMLVGARTMDLSYIDCLVYNSETNDFYLHHNMISGVMPLSVVYFDFVPQGDGAAGNYCAISGFSSEIEIWDLDVLDAIAPVAVLGGTQVVTLRPKGPGFPKRKKEFPLPGSHKDHILSLAWSSLHRNILASASADMSIKIWDLNKLTCLYTFEGLHSNGPISSIAFHPTHPGILASVGLGDRRIVLIQASSGQTAEEIVRLEADPEQLAWLGEDLLCCTTELGEICVISVVSRAIVCVARPLEEVSVGKQTPLTALSCHPTIPYILAVGSPENTHVALCQYTSEAREIRVLTVRDVSLPVFSLAWCGGQEAHALALGSNQSRTRVLQPFSWLEYSLLTSLGVPEAYGTHKECVAKIIEDDLDDSDD</sequence>
<dbReference type="GO" id="GO:0006364">
    <property type="term" value="P:rRNA processing"/>
    <property type="evidence" value="ECO:0007669"/>
    <property type="project" value="InterPro"/>
</dbReference>
<dbReference type="Proteomes" id="UP000315496">
    <property type="component" value="Chromosome 3"/>
</dbReference>
<keyword evidence="1" id="KW-0597">Phosphoprotein</keyword>
<protein>
    <submittedName>
        <fullName evidence="6">WD40 repeat protein</fullName>
    </submittedName>
</protein>
<comment type="caution">
    <text evidence="6">The sequence shown here is derived from an EMBL/GenBank/DDBJ whole genome shotgun (WGS) entry which is preliminary data.</text>
</comment>
<accession>A0A4Z1SPD2</accession>
<dbReference type="Pfam" id="PF00400">
    <property type="entry name" value="WD40"/>
    <property type="match status" value="2"/>
</dbReference>
<dbReference type="Gene3D" id="2.130.10.10">
    <property type="entry name" value="YVTN repeat-like/Quinoprotein amine dehydrogenase"/>
    <property type="match status" value="1"/>
</dbReference>
<dbReference type="InterPro" id="IPR036322">
    <property type="entry name" value="WD40_repeat_dom_sf"/>
</dbReference>
<proteinExistence type="predicted"/>
<name>A0A4Z1SPD2_GIAMU</name>
<dbReference type="SMART" id="SM00320">
    <property type="entry name" value="WD40"/>
    <property type="match status" value="2"/>
</dbReference>
<dbReference type="InterPro" id="IPR044285">
    <property type="entry name" value="PWP1"/>
</dbReference>
<dbReference type="GO" id="GO:0005634">
    <property type="term" value="C:nucleus"/>
    <property type="evidence" value="ECO:0007669"/>
    <property type="project" value="TreeGrafter"/>
</dbReference>
<dbReference type="AlphaFoldDB" id="A0A4Z1SPD2"/>
<feature type="repeat" description="WD" evidence="4">
    <location>
        <begin position="206"/>
        <end position="248"/>
    </location>
</feature>
<gene>
    <name evidence="6" type="ORF">GMRT_10803</name>
</gene>
<keyword evidence="3" id="KW-0677">Repeat</keyword>
<evidence type="ECO:0000313" key="7">
    <source>
        <dbReference type="Proteomes" id="UP000315496"/>
    </source>
</evidence>
<evidence type="ECO:0000256" key="3">
    <source>
        <dbReference type="ARBA" id="ARBA00022737"/>
    </source>
</evidence>